<evidence type="ECO:0000313" key="4">
    <source>
        <dbReference type="EMBL" id="KAG5447256.1"/>
    </source>
</evidence>
<name>A0A8T1MEI9_CLOSI</name>
<proteinExistence type="predicted"/>
<dbReference type="OrthoDB" id="43654at2759"/>
<dbReference type="InterPro" id="IPR014044">
    <property type="entry name" value="CAP_dom"/>
</dbReference>
<feature type="compositionally biased region" description="Low complexity" evidence="1">
    <location>
        <begin position="116"/>
        <end position="126"/>
    </location>
</feature>
<evidence type="ECO:0000313" key="5">
    <source>
        <dbReference type="Proteomes" id="UP000286415"/>
    </source>
</evidence>
<dbReference type="AlphaFoldDB" id="A0A8T1MEI9"/>
<feature type="signal peptide" evidence="2">
    <location>
        <begin position="1"/>
        <end position="25"/>
    </location>
</feature>
<sequence>MLPWIRFQYVCLGLAMCCGMHAVSAQAQDEQEFQQINTDIQEITTEYNKITTLANDAYEADRKLRSAISSARLGYKIQVLNERVNRMRNRAQEPQRTITEDRKIPQDNNYQIRPQNEQTGQQNQLQVPPEKQENKLSFTNPLTGKKYTVRALERVFSARQFLDRHNFYRGRVRNGQEAGRYAVPGLRNLLWEAKLAEGARAWAERCIYKHPDSLDVGENIGYSSGAIGDPVELWYEYRYDTKHYDQVVSPDMVYLGCHTAFCPKLQVVKSNSVATNAYYSVCRYSYQRMQ</sequence>
<evidence type="ECO:0000256" key="2">
    <source>
        <dbReference type="SAM" id="SignalP"/>
    </source>
</evidence>
<dbReference type="Gene3D" id="3.40.33.10">
    <property type="entry name" value="CAP"/>
    <property type="match status" value="1"/>
</dbReference>
<protein>
    <submittedName>
        <fullName evidence="4">GLIPR1-like protein 1</fullName>
    </submittedName>
</protein>
<reference evidence="4 5" key="2">
    <citation type="journal article" date="2021" name="Genomics">
        <title>High-quality reference genome for Clonorchis sinensis.</title>
        <authorList>
            <person name="Young N.D."/>
            <person name="Stroehlein A.J."/>
            <person name="Kinkar L."/>
            <person name="Wang T."/>
            <person name="Sohn W.M."/>
            <person name="Chang B.C.H."/>
            <person name="Kaur P."/>
            <person name="Weisz D."/>
            <person name="Dudchenko O."/>
            <person name="Aiden E.L."/>
            <person name="Korhonen P.K."/>
            <person name="Gasser R.B."/>
        </authorList>
    </citation>
    <scope>NUCLEOTIDE SEQUENCE [LARGE SCALE GENOMIC DNA]</scope>
    <source>
        <strain evidence="4">Cs-k2</strain>
    </source>
</reference>
<comment type="caution">
    <text evidence="4">The sequence shown here is derived from an EMBL/GenBank/DDBJ whole genome shotgun (WGS) entry which is preliminary data.</text>
</comment>
<organism evidence="4 5">
    <name type="scientific">Clonorchis sinensis</name>
    <name type="common">Chinese liver fluke</name>
    <dbReference type="NCBI Taxonomy" id="79923"/>
    <lineage>
        <taxon>Eukaryota</taxon>
        <taxon>Metazoa</taxon>
        <taxon>Spiralia</taxon>
        <taxon>Lophotrochozoa</taxon>
        <taxon>Platyhelminthes</taxon>
        <taxon>Trematoda</taxon>
        <taxon>Digenea</taxon>
        <taxon>Opisthorchiida</taxon>
        <taxon>Opisthorchiata</taxon>
        <taxon>Opisthorchiidae</taxon>
        <taxon>Clonorchis</taxon>
    </lineage>
</organism>
<feature type="region of interest" description="Disordered" evidence="1">
    <location>
        <begin position="116"/>
        <end position="138"/>
    </location>
</feature>
<dbReference type="InterPro" id="IPR035940">
    <property type="entry name" value="CAP_sf"/>
</dbReference>
<dbReference type="EMBL" id="NIRI02000042">
    <property type="protein sequence ID" value="KAG5447256.1"/>
    <property type="molecule type" value="Genomic_DNA"/>
</dbReference>
<evidence type="ECO:0000256" key="1">
    <source>
        <dbReference type="SAM" id="MobiDB-lite"/>
    </source>
</evidence>
<evidence type="ECO:0000259" key="3">
    <source>
        <dbReference type="SMART" id="SM00198"/>
    </source>
</evidence>
<dbReference type="Pfam" id="PF00188">
    <property type="entry name" value="CAP"/>
    <property type="match status" value="1"/>
</dbReference>
<feature type="domain" description="SCP" evidence="3">
    <location>
        <begin position="156"/>
        <end position="285"/>
    </location>
</feature>
<keyword evidence="2" id="KW-0732">Signal</keyword>
<accession>A0A8T1MEI9</accession>
<feature type="chain" id="PRO_5035876190" evidence="2">
    <location>
        <begin position="26"/>
        <end position="290"/>
    </location>
</feature>
<dbReference type="SMART" id="SM00198">
    <property type="entry name" value="SCP"/>
    <property type="match status" value="1"/>
</dbReference>
<dbReference type="InterPro" id="IPR001283">
    <property type="entry name" value="CRISP-related"/>
</dbReference>
<reference evidence="4 5" key="1">
    <citation type="journal article" date="2018" name="Biotechnol. Adv.">
        <title>Improved genomic resources and new bioinformatic workflow for the carcinogenic parasite Clonorchis sinensis: Biotechnological implications.</title>
        <authorList>
            <person name="Wang D."/>
            <person name="Korhonen P.K."/>
            <person name="Gasser R.B."/>
            <person name="Young N.D."/>
        </authorList>
    </citation>
    <scope>NUCLEOTIDE SEQUENCE [LARGE SCALE GENOMIC DNA]</scope>
    <source>
        <strain evidence="4">Cs-k2</strain>
    </source>
</reference>
<keyword evidence="5" id="KW-1185">Reference proteome</keyword>
<dbReference type="Proteomes" id="UP000286415">
    <property type="component" value="Unassembled WGS sequence"/>
</dbReference>
<dbReference type="PANTHER" id="PTHR10334">
    <property type="entry name" value="CYSTEINE-RICH SECRETORY PROTEIN-RELATED"/>
    <property type="match status" value="1"/>
</dbReference>
<dbReference type="SUPFAM" id="SSF55797">
    <property type="entry name" value="PR-1-like"/>
    <property type="match status" value="1"/>
</dbReference>
<gene>
    <name evidence="4" type="ORF">CSKR_200449</name>
</gene>